<accession>A0A8T2SKL4</accession>
<sequence length="330" mass="35711">MAITDCCKLTAVVCLVLALAVTALLRSQEARIPSDSRIDYFPEKGWLRETAQWDGEHGRFLVSRIEGGIGAVPYSPQSGPVREHTLVSRSIEPPFAGLSTNGLKIDPPRHRVLAAIADLVNNKCSAVAAYDIRNWEQIFFLKLAGPERASLADDVTVDEEGNIYVTDALGALIWKVAPDGSSFDVLTERGAFAVVPKIGYLSFATLNGISYHPEGFLLVVHTSGECLFKVSLDGQSVERIEFEGSLYGDGIALVSPTQLAVAGLWTGVKLVESSDMWVSANITHVYATPRHRVATSVTVKDGDVFVNYLIGQGYPYYSTIGRAAFTPVSS</sequence>
<dbReference type="EMBL" id="CM035424">
    <property type="protein sequence ID" value="KAH7351525.1"/>
    <property type="molecule type" value="Genomic_DNA"/>
</dbReference>
<evidence type="ECO:0000313" key="3">
    <source>
        <dbReference type="Proteomes" id="UP000825935"/>
    </source>
</evidence>
<keyword evidence="1" id="KW-0732">Signal</keyword>
<dbReference type="AlphaFoldDB" id="A0A8T2SKL4"/>
<comment type="caution">
    <text evidence="2">The sequence shown here is derived from an EMBL/GenBank/DDBJ whole genome shotgun (WGS) entry which is preliminary data.</text>
</comment>
<dbReference type="PANTHER" id="PTHR31460">
    <property type="match status" value="1"/>
</dbReference>
<keyword evidence="3" id="KW-1185">Reference proteome</keyword>
<feature type="chain" id="PRO_5035751577" description="Strictosidine synthase conserved region domain-containing protein" evidence="1">
    <location>
        <begin position="31"/>
        <end position="330"/>
    </location>
</feature>
<organism evidence="2 3">
    <name type="scientific">Ceratopteris richardii</name>
    <name type="common">Triangle waterfern</name>
    <dbReference type="NCBI Taxonomy" id="49495"/>
    <lineage>
        <taxon>Eukaryota</taxon>
        <taxon>Viridiplantae</taxon>
        <taxon>Streptophyta</taxon>
        <taxon>Embryophyta</taxon>
        <taxon>Tracheophyta</taxon>
        <taxon>Polypodiopsida</taxon>
        <taxon>Polypodiidae</taxon>
        <taxon>Polypodiales</taxon>
        <taxon>Pteridineae</taxon>
        <taxon>Pteridaceae</taxon>
        <taxon>Parkerioideae</taxon>
        <taxon>Ceratopteris</taxon>
    </lineage>
</organism>
<evidence type="ECO:0000256" key="1">
    <source>
        <dbReference type="SAM" id="SignalP"/>
    </source>
</evidence>
<dbReference type="OrthoDB" id="1902639at2759"/>
<proteinExistence type="predicted"/>
<gene>
    <name evidence="2" type="ORF">KP509_19G001500</name>
</gene>
<reference evidence="2" key="1">
    <citation type="submission" date="2021-08" db="EMBL/GenBank/DDBJ databases">
        <title>WGS assembly of Ceratopteris richardii.</title>
        <authorList>
            <person name="Marchant D.B."/>
            <person name="Chen G."/>
            <person name="Jenkins J."/>
            <person name="Shu S."/>
            <person name="Leebens-Mack J."/>
            <person name="Grimwood J."/>
            <person name="Schmutz J."/>
            <person name="Soltis P."/>
            <person name="Soltis D."/>
            <person name="Chen Z.-H."/>
        </authorList>
    </citation>
    <scope>NUCLEOTIDE SEQUENCE</scope>
    <source>
        <strain evidence="2">Whitten #5841</strain>
        <tissue evidence="2">Leaf</tissue>
    </source>
</reference>
<dbReference type="OMA" id="ANITHVY"/>
<dbReference type="InterPro" id="IPR011042">
    <property type="entry name" value="6-blade_b-propeller_TolB-like"/>
</dbReference>
<protein>
    <recommendedName>
        <fullName evidence="4">Strictosidine synthase conserved region domain-containing protein</fullName>
    </recommendedName>
</protein>
<evidence type="ECO:0000313" key="2">
    <source>
        <dbReference type="EMBL" id="KAH7351525.1"/>
    </source>
</evidence>
<dbReference type="PANTHER" id="PTHR31460:SF0">
    <property type="entry name" value="CALCIUM-DEPENDENT PHOSPHOTRIESTERASE SUPERFAMILY PROTEIN-RELATED"/>
    <property type="match status" value="1"/>
</dbReference>
<dbReference type="InterPro" id="IPR053224">
    <property type="entry name" value="Sensory_adhesion_molecule"/>
</dbReference>
<dbReference type="Gene3D" id="2.120.10.30">
    <property type="entry name" value="TolB, C-terminal domain"/>
    <property type="match status" value="1"/>
</dbReference>
<dbReference type="SUPFAM" id="SSF63829">
    <property type="entry name" value="Calcium-dependent phosphotriesterase"/>
    <property type="match status" value="1"/>
</dbReference>
<dbReference type="Proteomes" id="UP000825935">
    <property type="component" value="Chromosome 19"/>
</dbReference>
<dbReference type="GO" id="GO:0005783">
    <property type="term" value="C:endoplasmic reticulum"/>
    <property type="evidence" value="ECO:0007669"/>
    <property type="project" value="TreeGrafter"/>
</dbReference>
<feature type="signal peptide" evidence="1">
    <location>
        <begin position="1"/>
        <end position="30"/>
    </location>
</feature>
<name>A0A8T2SKL4_CERRI</name>
<evidence type="ECO:0008006" key="4">
    <source>
        <dbReference type="Google" id="ProtNLM"/>
    </source>
</evidence>